<evidence type="ECO:0000313" key="1">
    <source>
        <dbReference type="EMBL" id="CAB4151778.1"/>
    </source>
</evidence>
<proteinExistence type="predicted"/>
<gene>
    <name evidence="1" type="ORF">UFOVP585_36</name>
</gene>
<accession>A0A6J5MYZ0</accession>
<dbReference type="InterPro" id="IPR021146">
    <property type="entry name" value="Phage_gp6-like_head-tail"/>
</dbReference>
<reference evidence="1" key="1">
    <citation type="submission" date="2020-04" db="EMBL/GenBank/DDBJ databases">
        <authorList>
            <person name="Chiriac C."/>
            <person name="Salcher M."/>
            <person name="Ghai R."/>
            <person name="Kavagutti S V."/>
        </authorList>
    </citation>
    <scope>NUCLEOTIDE SEQUENCE</scope>
</reference>
<protein>
    <submittedName>
        <fullName evidence="1">Gp6 domain containing protein</fullName>
    </submittedName>
</protein>
<name>A0A6J5MYZ0_9CAUD</name>
<sequence length="212" mass="23748">MATLLPYALTNLADVKETLDIPSSDHSKDNLIIRKINQATELIEKYCGRRFLLTSHVNEEFDGTGIHQLILKNRPVDNTTAPVENVTIQRRDSVSNEDEWSDIDTENFFIDKEAGLLNSISPFFGGYGRYRVSYRAGYATIPADLAEACVTLASYYVLNPTSATAIKRKKEGLREVEYFDPNNDSKSGGNSIIDQLGIDEILKSYSNMPIRS</sequence>
<organism evidence="1">
    <name type="scientific">uncultured Caudovirales phage</name>
    <dbReference type="NCBI Taxonomy" id="2100421"/>
    <lineage>
        <taxon>Viruses</taxon>
        <taxon>Duplodnaviria</taxon>
        <taxon>Heunggongvirae</taxon>
        <taxon>Uroviricota</taxon>
        <taxon>Caudoviricetes</taxon>
        <taxon>Peduoviridae</taxon>
        <taxon>Maltschvirus</taxon>
        <taxon>Maltschvirus maltsch</taxon>
    </lineage>
</organism>
<dbReference type="Gene3D" id="1.10.3230.30">
    <property type="entry name" value="Phage gp6-like head-tail connector protein"/>
    <property type="match status" value="1"/>
</dbReference>
<dbReference type="EMBL" id="LR796562">
    <property type="protein sequence ID" value="CAB4151778.1"/>
    <property type="molecule type" value="Genomic_DNA"/>
</dbReference>
<dbReference type="Pfam" id="PF05135">
    <property type="entry name" value="Phage_connect_1"/>
    <property type="match status" value="1"/>
</dbReference>